<name>A0A545VH48_9HYPO</name>
<dbReference type="PANTHER" id="PTHR47843">
    <property type="entry name" value="BTB DOMAIN-CONTAINING PROTEIN-RELATED"/>
    <property type="match status" value="1"/>
</dbReference>
<organism evidence="2 3">
    <name type="scientific">Cordyceps javanica</name>
    <dbReference type="NCBI Taxonomy" id="43265"/>
    <lineage>
        <taxon>Eukaryota</taxon>
        <taxon>Fungi</taxon>
        <taxon>Dikarya</taxon>
        <taxon>Ascomycota</taxon>
        <taxon>Pezizomycotina</taxon>
        <taxon>Sordariomycetes</taxon>
        <taxon>Hypocreomycetidae</taxon>
        <taxon>Hypocreales</taxon>
        <taxon>Cordycipitaceae</taxon>
        <taxon>Cordyceps</taxon>
    </lineage>
</organism>
<feature type="domain" description="BTB" evidence="1">
    <location>
        <begin position="20"/>
        <end position="87"/>
    </location>
</feature>
<dbReference type="SUPFAM" id="SSF54695">
    <property type="entry name" value="POZ domain"/>
    <property type="match status" value="1"/>
</dbReference>
<sequence>MSAVTRGPVFGHVLKTGLYSDLTLSCSRREFSVHRVVVCSQSEVLAAAIREPFQEAKTRTIVIEQYDADTVEKMVEFLYTGDYGSPLHEAQETNDASVAGSTASDDDLLQHISLNSIADYYGIKALAELSKAKLQQASENASNKASLLDAAKEALGQTGDLTLHAMLAKLTAKNIRQYLETDQLAELVGNFGIEILRDIVAAEDTMRSNITHLQFELEAERARHEGAKARSTRIVENINNCMNTLKESEGCRNQSCRAKFNCYIEERGQSFEPLFLLRCSECRCRH</sequence>
<dbReference type="EMBL" id="SPUK01000001">
    <property type="protein sequence ID" value="TQW01058.1"/>
    <property type="molecule type" value="Genomic_DNA"/>
</dbReference>
<dbReference type="CDD" id="cd18186">
    <property type="entry name" value="BTB_POZ_ZBTB_KLHL-like"/>
    <property type="match status" value="1"/>
</dbReference>
<dbReference type="PROSITE" id="PS50097">
    <property type="entry name" value="BTB"/>
    <property type="match status" value="1"/>
</dbReference>
<dbReference type="InterPro" id="IPR000210">
    <property type="entry name" value="BTB/POZ_dom"/>
</dbReference>
<evidence type="ECO:0000313" key="2">
    <source>
        <dbReference type="EMBL" id="TQW01058.1"/>
    </source>
</evidence>
<dbReference type="STRING" id="43265.A0A545VH48"/>
<reference evidence="2 3" key="1">
    <citation type="journal article" date="2019" name="Appl. Microbiol. Biotechnol.">
        <title>Genome sequence of Isaria javanica and comparative genome analysis insights into family S53 peptidase evolution in fungal entomopathogens.</title>
        <authorList>
            <person name="Lin R."/>
            <person name="Zhang X."/>
            <person name="Xin B."/>
            <person name="Zou M."/>
            <person name="Gao Y."/>
            <person name="Qin F."/>
            <person name="Hu Q."/>
            <person name="Xie B."/>
            <person name="Cheng X."/>
        </authorList>
    </citation>
    <scope>NUCLEOTIDE SEQUENCE [LARGE SCALE GENOMIC DNA]</scope>
    <source>
        <strain evidence="2 3">IJ1G</strain>
    </source>
</reference>
<comment type="caution">
    <text evidence="2">The sequence shown here is derived from an EMBL/GenBank/DDBJ whole genome shotgun (WGS) entry which is preliminary data.</text>
</comment>
<dbReference type="PANTHER" id="PTHR47843:SF5">
    <property type="entry name" value="BTB_POZ DOMAIN PROTEIN"/>
    <property type="match status" value="1"/>
</dbReference>
<evidence type="ECO:0000313" key="3">
    <source>
        <dbReference type="Proteomes" id="UP000315783"/>
    </source>
</evidence>
<accession>A0A545VH48</accession>
<proteinExistence type="predicted"/>
<dbReference type="Proteomes" id="UP000315783">
    <property type="component" value="Unassembled WGS sequence"/>
</dbReference>
<keyword evidence="3" id="KW-1185">Reference proteome</keyword>
<dbReference type="SMART" id="SM00225">
    <property type="entry name" value="BTB"/>
    <property type="match status" value="1"/>
</dbReference>
<evidence type="ECO:0000259" key="1">
    <source>
        <dbReference type="PROSITE" id="PS50097"/>
    </source>
</evidence>
<dbReference type="Pfam" id="PF00651">
    <property type="entry name" value="BTB"/>
    <property type="match status" value="1"/>
</dbReference>
<protein>
    <submittedName>
        <fullName evidence="2">BTB/POZ domain-containing protein</fullName>
    </submittedName>
</protein>
<gene>
    <name evidence="2" type="ORF">IF1G_00989</name>
</gene>
<dbReference type="Gene3D" id="3.30.710.10">
    <property type="entry name" value="Potassium Channel Kv1.1, Chain A"/>
    <property type="match status" value="1"/>
</dbReference>
<dbReference type="AlphaFoldDB" id="A0A545VH48"/>
<dbReference type="InterPro" id="IPR011333">
    <property type="entry name" value="SKP1/BTB/POZ_sf"/>
</dbReference>